<dbReference type="Gene3D" id="3.40.30.10">
    <property type="entry name" value="Glutaredoxin"/>
    <property type="match status" value="1"/>
</dbReference>
<dbReference type="OrthoDB" id="9807975at2"/>
<dbReference type="Proteomes" id="UP000289703">
    <property type="component" value="Unassembled WGS sequence"/>
</dbReference>
<reference evidence="1 2" key="1">
    <citation type="submission" date="2019-01" db="EMBL/GenBank/DDBJ databases">
        <title>Ancylomarina salipaludis sp. nov., isolated from a salt marsh.</title>
        <authorList>
            <person name="Yoon J.-H."/>
        </authorList>
    </citation>
    <scope>NUCLEOTIDE SEQUENCE [LARGE SCALE GENOMIC DNA]</scope>
    <source>
        <strain evidence="1 2">SHSM-M15</strain>
    </source>
</reference>
<accession>A0A4Q1JNG4</accession>
<protein>
    <submittedName>
        <fullName evidence="1">(2Fe-2S) ferredoxin domain-containing protein</fullName>
    </submittedName>
</protein>
<proteinExistence type="predicted"/>
<dbReference type="RefSeq" id="WP_129253949.1">
    <property type="nucleotide sequence ID" value="NZ_SAXA01000005.1"/>
</dbReference>
<dbReference type="Pfam" id="PF01257">
    <property type="entry name" value="2Fe-2S_thioredx"/>
    <property type="match status" value="1"/>
</dbReference>
<sequence length="83" mass="9194">MSDKKDVTICLGSSCFSRGNGKTLQSVKEFFDKNNLTDLVFFHGELCTGNCSVGPILKIEDEVYKEVDAEGAIDILKKVFEEV</sequence>
<dbReference type="SUPFAM" id="SSF52833">
    <property type="entry name" value="Thioredoxin-like"/>
    <property type="match status" value="1"/>
</dbReference>
<keyword evidence="2" id="KW-1185">Reference proteome</keyword>
<dbReference type="InterPro" id="IPR036249">
    <property type="entry name" value="Thioredoxin-like_sf"/>
</dbReference>
<name>A0A4Q1JNG4_9BACT</name>
<dbReference type="CDD" id="cd02980">
    <property type="entry name" value="TRX_Fd_family"/>
    <property type="match status" value="1"/>
</dbReference>
<gene>
    <name evidence="1" type="ORF">EO244_07025</name>
</gene>
<dbReference type="EMBL" id="SAXA01000005">
    <property type="protein sequence ID" value="RXQ95610.1"/>
    <property type="molecule type" value="Genomic_DNA"/>
</dbReference>
<comment type="caution">
    <text evidence="1">The sequence shown here is derived from an EMBL/GenBank/DDBJ whole genome shotgun (WGS) entry which is preliminary data.</text>
</comment>
<organism evidence="1 2">
    <name type="scientific">Ancylomarina salipaludis</name>
    <dbReference type="NCBI Taxonomy" id="2501299"/>
    <lineage>
        <taxon>Bacteria</taxon>
        <taxon>Pseudomonadati</taxon>
        <taxon>Bacteroidota</taxon>
        <taxon>Bacteroidia</taxon>
        <taxon>Marinilabiliales</taxon>
        <taxon>Marinifilaceae</taxon>
        <taxon>Ancylomarina</taxon>
    </lineage>
</organism>
<dbReference type="AlphaFoldDB" id="A0A4Q1JNG4"/>
<evidence type="ECO:0000313" key="2">
    <source>
        <dbReference type="Proteomes" id="UP000289703"/>
    </source>
</evidence>
<evidence type="ECO:0000313" key="1">
    <source>
        <dbReference type="EMBL" id="RXQ95610.1"/>
    </source>
</evidence>